<feature type="compositionally biased region" description="Polar residues" evidence="1">
    <location>
        <begin position="168"/>
        <end position="181"/>
    </location>
</feature>
<feature type="region of interest" description="Disordered" evidence="1">
    <location>
        <begin position="168"/>
        <end position="190"/>
    </location>
</feature>
<dbReference type="Proteomes" id="UP000078397">
    <property type="component" value="Unassembled WGS sequence"/>
</dbReference>
<keyword evidence="3" id="KW-1185">Reference proteome</keyword>
<sequence length="321" mass="33923">MVQERGAQIVSSQELQGVRSTGLNYNISVSRKHTGRSSVPGPMLPSSSLYTHSMIGSMGQGESEDQSDMAYECGAKQYQQVQGWMNGYGSDQSIDYVTNHQAAPGNDHQYMIGSFRSEADPVVVRNNSMVYADAGAAYVYGNTSGRQTTAGEGGYTLHGTVPCYAESTTGDNGEVAPSTSSRRLRPCSASSMGLGRRATAALNDADQSAIIDIHGNNYHGYDAGALGTYHAAAMDRGTNMYTTSAPAEEFGQGGSLRPSLPGYPYRYTDTAPDRGQANASLTTVEGQQYLAQGRGQFLDSTLSTGNDGINGRGHISASLQG</sequence>
<dbReference type="EMBL" id="LSBJ02000007">
    <property type="protein sequence ID" value="OAQ61451.1"/>
    <property type="molecule type" value="Genomic_DNA"/>
</dbReference>
<evidence type="ECO:0000313" key="3">
    <source>
        <dbReference type="Proteomes" id="UP000078397"/>
    </source>
</evidence>
<reference evidence="2 3" key="1">
    <citation type="journal article" date="2016" name="PLoS Pathog.">
        <title>Biosynthesis of antibiotic leucinostatins in bio-control fungus Purpureocillium lilacinum and their inhibition on phytophthora revealed by genome mining.</title>
        <authorList>
            <person name="Wang G."/>
            <person name="Liu Z."/>
            <person name="Lin R."/>
            <person name="Li E."/>
            <person name="Mao Z."/>
            <person name="Ling J."/>
            <person name="Yang Y."/>
            <person name="Yin W.B."/>
            <person name="Xie B."/>
        </authorList>
    </citation>
    <scope>NUCLEOTIDE SEQUENCE [LARGE SCALE GENOMIC DNA]</scope>
    <source>
        <strain evidence="2">170</strain>
    </source>
</reference>
<accession>A0A179F855</accession>
<dbReference type="AlphaFoldDB" id="A0A179F855"/>
<gene>
    <name evidence="2" type="ORF">VFPPC_14571</name>
</gene>
<dbReference type="OrthoDB" id="5394557at2759"/>
<organism evidence="2 3">
    <name type="scientific">Pochonia chlamydosporia 170</name>
    <dbReference type="NCBI Taxonomy" id="1380566"/>
    <lineage>
        <taxon>Eukaryota</taxon>
        <taxon>Fungi</taxon>
        <taxon>Dikarya</taxon>
        <taxon>Ascomycota</taxon>
        <taxon>Pezizomycotina</taxon>
        <taxon>Sordariomycetes</taxon>
        <taxon>Hypocreomycetidae</taxon>
        <taxon>Hypocreales</taxon>
        <taxon>Clavicipitaceae</taxon>
        <taxon>Pochonia</taxon>
    </lineage>
</organism>
<dbReference type="RefSeq" id="XP_018139155.1">
    <property type="nucleotide sequence ID" value="XM_018292339.1"/>
</dbReference>
<evidence type="ECO:0000313" key="2">
    <source>
        <dbReference type="EMBL" id="OAQ61451.1"/>
    </source>
</evidence>
<dbReference type="GeneID" id="28856333"/>
<comment type="caution">
    <text evidence="2">The sequence shown here is derived from an EMBL/GenBank/DDBJ whole genome shotgun (WGS) entry which is preliminary data.</text>
</comment>
<name>A0A179F855_METCM</name>
<dbReference type="STRING" id="1380566.A0A179F855"/>
<proteinExistence type="predicted"/>
<dbReference type="KEGG" id="pchm:VFPPC_14571"/>
<evidence type="ECO:0000256" key="1">
    <source>
        <dbReference type="SAM" id="MobiDB-lite"/>
    </source>
</evidence>
<protein>
    <submittedName>
        <fullName evidence="2">Uncharacterized protein</fullName>
    </submittedName>
</protein>